<dbReference type="InterPro" id="IPR037401">
    <property type="entry name" value="SnoaL-like"/>
</dbReference>
<dbReference type="SUPFAM" id="SSF54427">
    <property type="entry name" value="NTF2-like"/>
    <property type="match status" value="1"/>
</dbReference>
<keyword evidence="3" id="KW-1185">Reference proteome</keyword>
<evidence type="ECO:0000259" key="1">
    <source>
        <dbReference type="Pfam" id="PF12680"/>
    </source>
</evidence>
<evidence type="ECO:0000313" key="2">
    <source>
        <dbReference type="EMBL" id="GAA4634162.1"/>
    </source>
</evidence>
<dbReference type="Gene3D" id="3.10.450.50">
    <property type="match status" value="1"/>
</dbReference>
<dbReference type="InterPro" id="IPR032710">
    <property type="entry name" value="NTF2-like_dom_sf"/>
</dbReference>
<protein>
    <submittedName>
        <fullName evidence="2">Nuclear transport factor 2 family protein</fullName>
    </submittedName>
</protein>
<comment type="caution">
    <text evidence="2">The sequence shown here is derived from an EMBL/GenBank/DDBJ whole genome shotgun (WGS) entry which is preliminary data.</text>
</comment>
<sequence>MPMSDVLTVLDAFFAAEAGYITAGGPGVADFGGMAAHLAPDVVMHQAPTLPYGGVWRGHDGMERFMAAMSETWRSLEFLERRHWVDGDTVIVANHGRLTARATGRSIETTLLQLITVRDGLITEFRPFYWDTAAVNDTLTPSTAEK</sequence>
<proteinExistence type="predicted"/>
<feature type="domain" description="SnoaL-like" evidence="1">
    <location>
        <begin position="30"/>
        <end position="124"/>
    </location>
</feature>
<dbReference type="EMBL" id="BAABHK010000013">
    <property type="protein sequence ID" value="GAA4634162.1"/>
    <property type="molecule type" value="Genomic_DNA"/>
</dbReference>
<evidence type="ECO:0000313" key="3">
    <source>
        <dbReference type="Proteomes" id="UP001501442"/>
    </source>
</evidence>
<dbReference type="PANTHER" id="PTHR41252">
    <property type="entry name" value="BLR2505 PROTEIN"/>
    <property type="match status" value="1"/>
</dbReference>
<accession>A0ABP8UMH7</accession>
<dbReference type="Proteomes" id="UP001501442">
    <property type="component" value="Unassembled WGS sequence"/>
</dbReference>
<organism evidence="2 3">
    <name type="scientific">Actinoallomurus vinaceus</name>
    <dbReference type="NCBI Taxonomy" id="1080074"/>
    <lineage>
        <taxon>Bacteria</taxon>
        <taxon>Bacillati</taxon>
        <taxon>Actinomycetota</taxon>
        <taxon>Actinomycetes</taxon>
        <taxon>Streptosporangiales</taxon>
        <taxon>Thermomonosporaceae</taxon>
        <taxon>Actinoallomurus</taxon>
    </lineage>
</organism>
<gene>
    <name evidence="2" type="ORF">GCM10023196_074610</name>
</gene>
<reference evidence="3" key="1">
    <citation type="journal article" date="2019" name="Int. J. Syst. Evol. Microbiol.">
        <title>The Global Catalogue of Microorganisms (GCM) 10K type strain sequencing project: providing services to taxonomists for standard genome sequencing and annotation.</title>
        <authorList>
            <consortium name="The Broad Institute Genomics Platform"/>
            <consortium name="The Broad Institute Genome Sequencing Center for Infectious Disease"/>
            <person name="Wu L."/>
            <person name="Ma J."/>
        </authorList>
    </citation>
    <scope>NUCLEOTIDE SEQUENCE [LARGE SCALE GENOMIC DNA]</scope>
    <source>
        <strain evidence="3">JCM 17939</strain>
    </source>
</reference>
<name>A0ABP8UMH7_9ACTN</name>
<dbReference type="Pfam" id="PF12680">
    <property type="entry name" value="SnoaL_2"/>
    <property type="match status" value="1"/>
</dbReference>
<dbReference type="PANTHER" id="PTHR41252:SF1">
    <property type="entry name" value="BLR2505 PROTEIN"/>
    <property type="match status" value="1"/>
</dbReference>